<feature type="coiled-coil region" evidence="1">
    <location>
        <begin position="343"/>
        <end position="370"/>
    </location>
</feature>
<feature type="compositionally biased region" description="Polar residues" evidence="2">
    <location>
        <begin position="199"/>
        <end position="212"/>
    </location>
</feature>
<feature type="coiled-coil region" evidence="1">
    <location>
        <begin position="441"/>
        <end position="514"/>
    </location>
</feature>
<proteinExistence type="predicted"/>
<feature type="compositionally biased region" description="Low complexity" evidence="2">
    <location>
        <begin position="268"/>
        <end position="308"/>
    </location>
</feature>
<dbReference type="Proteomes" id="UP000199069">
    <property type="component" value="Unassembled WGS sequence"/>
</dbReference>
<evidence type="ECO:0000256" key="1">
    <source>
        <dbReference type="SAM" id="Coils"/>
    </source>
</evidence>
<evidence type="ECO:0000313" key="6">
    <source>
        <dbReference type="Proteomes" id="UP000239560"/>
    </source>
</evidence>
<dbReference type="OMA" id="ARHANKE"/>
<dbReference type="AlphaFoldDB" id="A0A0K3CIG2"/>
<dbReference type="EMBL" id="LCTV02000005">
    <property type="protein sequence ID" value="PRQ75201.1"/>
    <property type="molecule type" value="Genomic_DNA"/>
</dbReference>
<feature type="compositionally biased region" description="Low complexity" evidence="2">
    <location>
        <begin position="998"/>
        <end position="1016"/>
    </location>
</feature>
<evidence type="ECO:0000256" key="2">
    <source>
        <dbReference type="SAM" id="MobiDB-lite"/>
    </source>
</evidence>
<protein>
    <submittedName>
        <fullName evidence="3">Uncharacterized protein</fullName>
    </submittedName>
</protein>
<keyword evidence="1" id="KW-0175">Coiled coil</keyword>
<dbReference type="STRING" id="5286.A0A0K3CIG2"/>
<feature type="compositionally biased region" description="Acidic residues" evidence="2">
    <location>
        <begin position="106"/>
        <end position="122"/>
    </location>
</feature>
<feature type="compositionally biased region" description="Acidic residues" evidence="2">
    <location>
        <begin position="1043"/>
        <end position="1053"/>
    </location>
</feature>
<dbReference type="EMBL" id="CWKI01000005">
    <property type="protein sequence ID" value="CTR07011.1"/>
    <property type="molecule type" value="Genomic_DNA"/>
</dbReference>
<feature type="coiled-coil region" evidence="1">
    <location>
        <begin position="787"/>
        <end position="856"/>
    </location>
</feature>
<feature type="compositionally biased region" description="Basic and acidic residues" evidence="2">
    <location>
        <begin position="233"/>
        <end position="250"/>
    </location>
</feature>
<organism evidence="3 5">
    <name type="scientific">Rhodotorula toruloides</name>
    <name type="common">Yeast</name>
    <name type="synonym">Rhodosporidium toruloides</name>
    <dbReference type="NCBI Taxonomy" id="5286"/>
    <lineage>
        <taxon>Eukaryota</taxon>
        <taxon>Fungi</taxon>
        <taxon>Dikarya</taxon>
        <taxon>Basidiomycota</taxon>
        <taxon>Pucciniomycotina</taxon>
        <taxon>Microbotryomycetes</taxon>
        <taxon>Sporidiobolales</taxon>
        <taxon>Sporidiobolaceae</taxon>
        <taxon>Rhodotorula</taxon>
    </lineage>
</organism>
<feature type="region of interest" description="Disordered" evidence="2">
    <location>
        <begin position="56"/>
        <end position="340"/>
    </location>
</feature>
<evidence type="ECO:0000313" key="4">
    <source>
        <dbReference type="EMBL" id="PRQ75201.1"/>
    </source>
</evidence>
<feature type="coiled-coil region" evidence="1">
    <location>
        <begin position="562"/>
        <end position="646"/>
    </location>
</feature>
<evidence type="ECO:0000313" key="3">
    <source>
        <dbReference type="EMBL" id="CTR07011.1"/>
    </source>
</evidence>
<feature type="compositionally biased region" description="Low complexity" evidence="2">
    <location>
        <begin position="73"/>
        <end position="90"/>
    </location>
</feature>
<dbReference type="Proteomes" id="UP000239560">
    <property type="component" value="Unassembled WGS sequence"/>
</dbReference>
<gene>
    <name evidence="3" type="primary">FGENESH: predicted gene_5.417</name>
    <name evidence="4" type="ORF">AAT19DRAFT_14223</name>
    <name evidence="3" type="ORF">BN2166_0028720</name>
</gene>
<feature type="coiled-coil region" evidence="1">
    <location>
        <begin position="705"/>
        <end position="753"/>
    </location>
</feature>
<evidence type="ECO:0000313" key="5">
    <source>
        <dbReference type="Proteomes" id="UP000199069"/>
    </source>
</evidence>
<feature type="compositionally biased region" description="Basic and acidic residues" evidence="2">
    <location>
        <begin position="147"/>
        <end position="156"/>
    </location>
</feature>
<feature type="region of interest" description="Disordered" evidence="2">
    <location>
        <begin position="1"/>
        <end position="43"/>
    </location>
</feature>
<feature type="coiled-coil region" evidence="1">
    <location>
        <begin position="887"/>
        <end position="928"/>
    </location>
</feature>
<keyword evidence="5" id="KW-1185">Reference proteome</keyword>
<dbReference type="OrthoDB" id="2529279at2759"/>
<accession>A0A0K3CIG2</accession>
<name>A0A0K3CIG2_RHOTO</name>
<feature type="compositionally biased region" description="Basic and acidic residues" evidence="2">
    <location>
        <begin position="1"/>
        <end position="11"/>
    </location>
</feature>
<reference evidence="3 5" key="1">
    <citation type="submission" date="2015-07" db="EMBL/GenBank/DDBJ databases">
        <authorList>
            <person name="Cajimat M.N.B."/>
            <person name="Milazzo M.L."/>
            <person name="Fulhorst C.F."/>
        </authorList>
    </citation>
    <scope>NUCLEOTIDE SEQUENCE [LARGE SCALE GENOMIC DNA]</scope>
    <source>
        <strain evidence="3">Single colony</strain>
    </source>
</reference>
<sequence length="1098" mass="118925">MARDGSRELSDSRSPPPSGSHLATGAASSAAPSDVPFGWAVPPAVDPAEQFKYTPNVRGAARSGTGGAGGTGASDSHGGAFVAGGLAKGQPGQGGGDARGARQAADEDEEDESQAQLEEDQRDEIILATSPALANKSQRPKNVVQESARKDIDRMRLGVGHGSPPLALSPRPRPHKQATSQSAGPPPSSNVGALFDAPASTSAQNASVNPHESAQHAFAASSKPRAFAPVHNESSRPAKRSSIESGDKQSKRVKTSDAAPAKVQDGVASKAASTTASRKTSSASAPGTTGRSSSKSAATGGSGVASTAQHKKKGDSSGPAPMSDIAKELMTWQQEKEARDADLRQLRSQLDEKVKEVEVLNAAKLKLKSELAQRVKTALERAAESNNAFRSTTEEMKSALEKLKADVGESVSAERLRQELNDIKQSTSARLLCGDTLEAFIDEATRAQMDLVKQLEEENNQRQAVITQLRGELGEAKGNLAEAQARLKDQQQAIEQLENRNSTLSSELDDQQSTFRTEKMRLNGELDKALLAARERELEHEASVAGVKAGYEQKLADGRAAAEILAAKARELEEAVQAAEQRLREEIENAKKASDDTMTAQLRQIDGLQALVAEKEQEAEKLAKSLKSLQIKHDNVKRDLDSTAAELSKVKVEQSVAVEQHATRLKTIETEHEAERASLARQLRDIDTQSRELLATKERIWKDDVATREQQLQDLKAKVQELEGSAEAMTLERDKLRRDNEQAQARLSGIEKTRTPTNASASTAEVKKLQETIVERDKAVAAVNEAKSRLALELNTTKQKLEAAELQLARQATEHTQQADIIARLEHDLLVAEQDIGKQTTAAEEFKAQADKLREKEAQRVQEDQDREAIFEKEKKQAVANAIDSVMNMRNKELMDTQNELKRLQNKHNALERRLQKAQNDLAKAKDRTVLNQHIASSSESPHSGTSPRAGRDVVVNSESGAIMASAMKGSKQSPLGAKGSGKSVKIVVPDQRETTKHSLTTTTTTKRLVRATATTMRRSLSTTVEEEDDDDEEQSLEATLAADDDSQEEDAEPFFHNDGDEDEEDPIEPSNTPVPPKKKTPSRVPKTTYGASSRKKK</sequence>
<feature type="compositionally biased region" description="Acidic residues" evidence="2">
    <location>
        <begin position="1025"/>
        <end position="1036"/>
    </location>
</feature>
<feature type="region of interest" description="Disordered" evidence="2">
    <location>
        <begin position="967"/>
        <end position="1098"/>
    </location>
</feature>
<reference evidence="4 6" key="2">
    <citation type="journal article" date="2018" name="Elife">
        <title>Functional genomics of lipid metabolism in the oleaginous yeast Rhodosporidium toruloides.</title>
        <authorList>
            <person name="Coradetti S.T."/>
            <person name="Pinel D."/>
            <person name="Geiselman G."/>
            <person name="Ito M."/>
            <person name="Mondo S."/>
            <person name="Reilly M.C."/>
            <person name="Cheng Y.F."/>
            <person name="Bauer S."/>
            <person name="Grigoriev I."/>
            <person name="Gladden J.M."/>
            <person name="Simmons B.A."/>
            <person name="Brem R."/>
            <person name="Arkin A.P."/>
            <person name="Skerker J.M."/>
        </authorList>
    </citation>
    <scope>NUCLEOTIDE SEQUENCE [LARGE SCALE GENOMIC DNA]</scope>
    <source>
        <strain evidence="4 6">NBRC 0880</strain>
    </source>
</reference>